<evidence type="ECO:0000313" key="12">
    <source>
        <dbReference type="EMBL" id="JAV22431.1"/>
    </source>
</evidence>
<dbReference type="PANTHER" id="PTHR24406">
    <property type="entry name" value="TRANSCRIPTIONAL REPRESSOR CTCFL-RELATED"/>
    <property type="match status" value="1"/>
</dbReference>
<dbReference type="PROSITE" id="PS51915">
    <property type="entry name" value="ZAD"/>
    <property type="match status" value="1"/>
</dbReference>
<evidence type="ECO:0000256" key="6">
    <source>
        <dbReference type="ARBA" id="ARBA00023242"/>
    </source>
</evidence>
<feature type="binding site" evidence="8">
    <location>
        <position position="56"/>
    </location>
    <ligand>
        <name>Zn(2+)</name>
        <dbReference type="ChEBI" id="CHEBI:29105"/>
    </ligand>
</feature>
<keyword evidence="2 8" id="KW-0479">Metal-binding</keyword>
<evidence type="ECO:0000256" key="9">
    <source>
        <dbReference type="SAM" id="MobiDB-lite"/>
    </source>
</evidence>
<feature type="domain" description="C2H2-type" evidence="10">
    <location>
        <begin position="395"/>
        <end position="423"/>
    </location>
</feature>
<proteinExistence type="predicted"/>
<feature type="domain" description="C2H2-type" evidence="10">
    <location>
        <begin position="470"/>
        <end position="499"/>
    </location>
</feature>
<feature type="compositionally biased region" description="Low complexity" evidence="9">
    <location>
        <begin position="504"/>
        <end position="515"/>
    </location>
</feature>
<evidence type="ECO:0000256" key="5">
    <source>
        <dbReference type="ARBA" id="ARBA00022833"/>
    </source>
</evidence>
<dbReference type="InterPro" id="IPR050888">
    <property type="entry name" value="ZnF_C2H2-type_TF"/>
</dbReference>
<dbReference type="PROSITE" id="PS50157">
    <property type="entry name" value="ZINC_FINGER_C2H2_2"/>
    <property type="match status" value="2"/>
</dbReference>
<dbReference type="PROSITE" id="PS00028">
    <property type="entry name" value="ZINC_FINGER_C2H2_1"/>
    <property type="match status" value="1"/>
</dbReference>
<feature type="binding site" evidence="8">
    <location>
        <position position="8"/>
    </location>
    <ligand>
        <name>Zn(2+)</name>
        <dbReference type="ChEBI" id="CHEBI:29105"/>
    </ligand>
</feature>
<feature type="compositionally biased region" description="Acidic residues" evidence="9">
    <location>
        <begin position="190"/>
        <end position="211"/>
    </location>
</feature>
<accession>A0A1Q3F4E1</accession>
<dbReference type="Gene3D" id="3.30.160.60">
    <property type="entry name" value="Classic Zinc Finger"/>
    <property type="match status" value="2"/>
</dbReference>
<feature type="region of interest" description="Disordered" evidence="9">
    <location>
        <begin position="180"/>
        <end position="230"/>
    </location>
</feature>
<evidence type="ECO:0000256" key="7">
    <source>
        <dbReference type="PROSITE-ProRule" id="PRU00042"/>
    </source>
</evidence>
<dbReference type="InterPro" id="IPR012934">
    <property type="entry name" value="Znf_AD"/>
</dbReference>
<feature type="domain" description="ZAD" evidence="11">
    <location>
        <begin position="3"/>
        <end position="80"/>
    </location>
</feature>
<dbReference type="AlphaFoldDB" id="A0A1Q3F4E1"/>
<reference evidence="12" key="1">
    <citation type="submission" date="2017-01" db="EMBL/GenBank/DDBJ databases">
        <title>A deep insight into the sialotranscriptome of adult male and female Cluex tarsalis mosquitoes.</title>
        <authorList>
            <person name="Ribeiro J.M."/>
            <person name="Moreira F."/>
            <person name="Bernard K.A."/>
            <person name="Calvo E."/>
        </authorList>
    </citation>
    <scope>NUCLEOTIDE SEQUENCE</scope>
    <source>
        <strain evidence="12">Kern County</strain>
        <tissue evidence="12">Salivary glands</tissue>
    </source>
</reference>
<keyword evidence="4 7" id="KW-0863">Zinc-finger</keyword>
<comment type="subcellular location">
    <subcellularLocation>
        <location evidence="1">Nucleus</location>
    </subcellularLocation>
</comment>
<dbReference type="SUPFAM" id="SSF57716">
    <property type="entry name" value="Glucocorticoid receptor-like (DNA-binding domain)"/>
    <property type="match status" value="1"/>
</dbReference>
<protein>
    <submittedName>
        <fullName evidence="12">Putative c2h2-type zn-finger protein</fullName>
    </submittedName>
</protein>
<sequence>MDTNCRTCARRDEFQGVSVNSISDSHQEPIYLMLIYCTQLQFSTNDTFPQQICPECLVLLDGAFTFWKQCRQTDANFRFGVRSADLGEGVASIKMVALPETVTETYHCCIPKCSKVAPSLVELEEHAKEEHFLKRRGFELRRSRHHAHICSVCLAGFETMPSWEMHQMLLHGVGTKISELDTLGGGNESSDSDEWPEQEPVEESFEQEESNFGEVEAAGDFTGESGKKKRKIIPRGGSQVLYCNGCSYQSNKKYNMARHQQIRGHKGVTYSKAVAVEPASDSEDPAAASSDSNLIQFVEVPVKIEPTLNEADSDGMNITAEEQQSIEESPQHQCAYCGMVLYSKAKKLRHLQFNCMVLHKPKKATSKQCPKCNKKFNSSGLSRHLLFCSLGVTRKECPNCNRAFNKSSNLNRHINLGYCMRKKFQCKFCLAWYGKNAALTRHLNNGCPMAATVETVEPPKRSDSPCRGRVECPHCYSRFSRLGNLNRHIKENCHVLLKKREIEQQQQRQEVTMEQDSVAMDESAETAETEAGACSET</sequence>
<evidence type="ECO:0000256" key="2">
    <source>
        <dbReference type="ARBA" id="ARBA00022723"/>
    </source>
</evidence>
<keyword evidence="3" id="KW-0677">Repeat</keyword>
<evidence type="ECO:0000259" key="11">
    <source>
        <dbReference type="PROSITE" id="PS51915"/>
    </source>
</evidence>
<feature type="region of interest" description="Disordered" evidence="9">
    <location>
        <begin position="504"/>
        <end position="537"/>
    </location>
</feature>
<evidence type="ECO:0000256" key="4">
    <source>
        <dbReference type="ARBA" id="ARBA00022771"/>
    </source>
</evidence>
<name>A0A1Q3F4E1_CULTA</name>
<keyword evidence="6" id="KW-0539">Nucleus</keyword>
<keyword evidence="5 8" id="KW-0862">Zinc</keyword>
<dbReference type="SMART" id="SM00868">
    <property type="entry name" value="zf-AD"/>
    <property type="match status" value="1"/>
</dbReference>
<dbReference type="InterPro" id="IPR036236">
    <property type="entry name" value="Znf_C2H2_sf"/>
</dbReference>
<dbReference type="InterPro" id="IPR013087">
    <property type="entry name" value="Znf_C2H2_type"/>
</dbReference>
<dbReference type="EMBL" id="GFDL01012614">
    <property type="protein sequence ID" value="JAV22431.1"/>
    <property type="molecule type" value="Transcribed_RNA"/>
</dbReference>
<evidence type="ECO:0000256" key="8">
    <source>
        <dbReference type="PROSITE-ProRule" id="PRU01263"/>
    </source>
</evidence>
<evidence type="ECO:0000256" key="1">
    <source>
        <dbReference type="ARBA" id="ARBA00004123"/>
    </source>
</evidence>
<dbReference type="SUPFAM" id="SSF57667">
    <property type="entry name" value="beta-beta-alpha zinc fingers"/>
    <property type="match status" value="1"/>
</dbReference>
<feature type="binding site" evidence="8">
    <location>
        <position position="53"/>
    </location>
    <ligand>
        <name>Zn(2+)</name>
        <dbReference type="ChEBI" id="CHEBI:29105"/>
    </ligand>
</feature>
<dbReference type="Gene3D" id="3.40.1800.20">
    <property type="match status" value="1"/>
</dbReference>
<dbReference type="GO" id="GO:0005634">
    <property type="term" value="C:nucleus"/>
    <property type="evidence" value="ECO:0007669"/>
    <property type="project" value="UniProtKB-SubCell"/>
</dbReference>
<evidence type="ECO:0000259" key="10">
    <source>
        <dbReference type="PROSITE" id="PS50157"/>
    </source>
</evidence>
<evidence type="ECO:0000256" key="3">
    <source>
        <dbReference type="ARBA" id="ARBA00022737"/>
    </source>
</evidence>
<dbReference type="Pfam" id="PF00096">
    <property type="entry name" value="zf-C2H2"/>
    <property type="match status" value="1"/>
</dbReference>
<dbReference type="Pfam" id="PF07776">
    <property type="entry name" value="zf-AD"/>
    <property type="match status" value="1"/>
</dbReference>
<organism evidence="12">
    <name type="scientific">Culex tarsalis</name>
    <name type="common">Encephalitis mosquito</name>
    <dbReference type="NCBI Taxonomy" id="7177"/>
    <lineage>
        <taxon>Eukaryota</taxon>
        <taxon>Metazoa</taxon>
        <taxon>Ecdysozoa</taxon>
        <taxon>Arthropoda</taxon>
        <taxon>Hexapoda</taxon>
        <taxon>Insecta</taxon>
        <taxon>Pterygota</taxon>
        <taxon>Neoptera</taxon>
        <taxon>Endopterygota</taxon>
        <taxon>Diptera</taxon>
        <taxon>Nematocera</taxon>
        <taxon>Culicoidea</taxon>
        <taxon>Culicidae</taxon>
        <taxon>Culicinae</taxon>
        <taxon>Culicini</taxon>
        <taxon>Culex</taxon>
        <taxon>Culex</taxon>
    </lineage>
</organism>
<dbReference type="GO" id="GO:0008270">
    <property type="term" value="F:zinc ion binding"/>
    <property type="evidence" value="ECO:0007669"/>
    <property type="project" value="UniProtKB-UniRule"/>
</dbReference>
<dbReference type="SMART" id="SM00355">
    <property type="entry name" value="ZnF_C2H2"/>
    <property type="match status" value="8"/>
</dbReference>
<feature type="binding site" evidence="8">
    <location>
        <position position="5"/>
    </location>
    <ligand>
        <name>Zn(2+)</name>
        <dbReference type="ChEBI" id="CHEBI:29105"/>
    </ligand>
</feature>